<sequence length="133" mass="14880">MENTNINYGTALALSSILGKCTIKALGTELFFPIVKLKSNLTAAVKQYQELQQELTSACGVEYNSDGSFKFLKNDEDPVEVMNKLNKGGKDLIEDTTDIQSVKMITEKQLEELFQENPKLTISELEVLMELVK</sequence>
<evidence type="ECO:0000313" key="1">
    <source>
        <dbReference type="EMBL" id="MBB5621967.1"/>
    </source>
</evidence>
<dbReference type="EMBL" id="JACHCF010000006">
    <property type="protein sequence ID" value="MBB5621967.1"/>
    <property type="molecule type" value="Genomic_DNA"/>
</dbReference>
<comment type="caution">
    <text evidence="1">The sequence shown here is derived from an EMBL/GenBank/DDBJ whole genome shotgun (WGS) entry which is preliminary data.</text>
</comment>
<name>A0A7W9DK83_9SPHI</name>
<dbReference type="Proteomes" id="UP000537718">
    <property type="component" value="Unassembled WGS sequence"/>
</dbReference>
<gene>
    <name evidence="1" type="ORF">HDE69_003030</name>
</gene>
<dbReference type="AlphaFoldDB" id="A0A7W9DK83"/>
<accession>A0A7W9DK83</accession>
<dbReference type="RefSeq" id="WP_183867894.1">
    <property type="nucleotide sequence ID" value="NZ_JACHCF010000006.1"/>
</dbReference>
<evidence type="ECO:0000313" key="2">
    <source>
        <dbReference type="Proteomes" id="UP000537718"/>
    </source>
</evidence>
<reference evidence="1 2" key="1">
    <citation type="submission" date="2020-08" db="EMBL/GenBank/DDBJ databases">
        <title>Genomic Encyclopedia of Type Strains, Phase IV (KMG-V): Genome sequencing to study the core and pangenomes of soil and plant-associated prokaryotes.</title>
        <authorList>
            <person name="Whitman W."/>
        </authorList>
    </citation>
    <scope>NUCLEOTIDE SEQUENCE [LARGE SCALE GENOMIC DNA]</scope>
    <source>
        <strain evidence="1 2">MP7CTX6</strain>
    </source>
</reference>
<proteinExistence type="predicted"/>
<protein>
    <submittedName>
        <fullName evidence="1">Uncharacterized protein</fullName>
    </submittedName>
</protein>
<organism evidence="1 2">
    <name type="scientific">Pedobacter cryoconitis</name>
    <dbReference type="NCBI Taxonomy" id="188932"/>
    <lineage>
        <taxon>Bacteria</taxon>
        <taxon>Pseudomonadati</taxon>
        <taxon>Bacteroidota</taxon>
        <taxon>Sphingobacteriia</taxon>
        <taxon>Sphingobacteriales</taxon>
        <taxon>Sphingobacteriaceae</taxon>
        <taxon>Pedobacter</taxon>
    </lineage>
</organism>